<evidence type="ECO:0000313" key="6">
    <source>
        <dbReference type="EMBL" id="HDK38419.1"/>
    </source>
</evidence>
<protein>
    <submittedName>
        <fullName evidence="6">3-oxoacyl-ACP synthase</fullName>
        <ecNumber evidence="6">2.3.1.180</ecNumber>
    </submittedName>
</protein>
<evidence type="ECO:0000256" key="1">
    <source>
        <dbReference type="ARBA" id="ARBA00008642"/>
    </source>
</evidence>
<keyword evidence="5" id="KW-0275">Fatty acid biosynthesis</keyword>
<dbReference type="Gene3D" id="3.40.47.10">
    <property type="match status" value="1"/>
</dbReference>
<feature type="non-terminal residue" evidence="6">
    <location>
        <position position="89"/>
    </location>
</feature>
<dbReference type="SUPFAM" id="SSF53901">
    <property type="entry name" value="Thiolase-like"/>
    <property type="match status" value="1"/>
</dbReference>
<dbReference type="InterPro" id="IPR016039">
    <property type="entry name" value="Thiolase-like"/>
</dbReference>
<name>A0A831KCR6_9GAMM</name>
<evidence type="ECO:0000256" key="4">
    <source>
        <dbReference type="ARBA" id="ARBA00023098"/>
    </source>
</evidence>
<evidence type="ECO:0000256" key="2">
    <source>
        <dbReference type="ARBA" id="ARBA00022516"/>
    </source>
</evidence>
<comment type="caution">
    <text evidence="6">The sequence shown here is derived from an EMBL/GenBank/DDBJ whole genome shotgun (WGS) entry which is preliminary data.</text>
</comment>
<accession>A0A831KCR6</accession>
<dbReference type="Proteomes" id="UP000885822">
    <property type="component" value="Unassembled WGS sequence"/>
</dbReference>
<comment type="similarity">
    <text evidence="1">Belongs to the thiolase-like superfamily. FabH family.</text>
</comment>
<dbReference type="PANTHER" id="PTHR43091:SF1">
    <property type="entry name" value="BETA-KETOACYL-[ACYL-CARRIER-PROTEIN] SYNTHASE III, CHLOROPLASTIC"/>
    <property type="match status" value="1"/>
</dbReference>
<keyword evidence="2" id="KW-0444">Lipid biosynthesis</keyword>
<gene>
    <name evidence="6" type="ORF">ENG92_05330</name>
</gene>
<dbReference type="EMBL" id="DRCV01000235">
    <property type="protein sequence ID" value="HDK38419.1"/>
    <property type="molecule type" value="Genomic_DNA"/>
</dbReference>
<sequence>MTLFSRISGTGGYLPEKVLSNHDLEKMVETSDQWIQERTGIKKRHIAQPDQTTCDLAEKAAKRALKAAGKKAEDLDLIIVATTTPDKIF</sequence>
<dbReference type="AlphaFoldDB" id="A0A831KCR6"/>
<dbReference type="GO" id="GO:0006633">
    <property type="term" value="P:fatty acid biosynthetic process"/>
    <property type="evidence" value="ECO:0007669"/>
    <property type="project" value="UniProtKB-KW"/>
</dbReference>
<keyword evidence="3" id="KW-0276">Fatty acid metabolism</keyword>
<evidence type="ECO:0000256" key="3">
    <source>
        <dbReference type="ARBA" id="ARBA00022832"/>
    </source>
</evidence>
<organism evidence="6">
    <name type="scientific">Thiolapillus brandeum</name>
    <dbReference type="NCBI Taxonomy" id="1076588"/>
    <lineage>
        <taxon>Bacteria</taxon>
        <taxon>Pseudomonadati</taxon>
        <taxon>Pseudomonadota</taxon>
        <taxon>Gammaproteobacteria</taxon>
        <taxon>Chromatiales</taxon>
        <taxon>Sedimenticolaceae</taxon>
        <taxon>Thiolapillus</taxon>
    </lineage>
</organism>
<dbReference type="GO" id="GO:0033818">
    <property type="term" value="F:beta-ketoacyl-acyl-carrier-protein synthase III activity"/>
    <property type="evidence" value="ECO:0007669"/>
    <property type="project" value="UniProtKB-EC"/>
</dbReference>
<reference evidence="6" key="1">
    <citation type="journal article" date="2020" name="mSystems">
        <title>Genome- and Community-Level Interaction Insights into Carbon Utilization and Element Cycling Functions of Hydrothermarchaeota in Hydrothermal Sediment.</title>
        <authorList>
            <person name="Zhou Z."/>
            <person name="Liu Y."/>
            <person name="Xu W."/>
            <person name="Pan J."/>
            <person name="Luo Z.H."/>
            <person name="Li M."/>
        </authorList>
    </citation>
    <scope>NUCLEOTIDE SEQUENCE [LARGE SCALE GENOMIC DNA]</scope>
    <source>
        <strain evidence="6">HyVt-26</strain>
    </source>
</reference>
<keyword evidence="4" id="KW-0443">Lipid metabolism</keyword>
<proteinExistence type="inferred from homology"/>
<keyword evidence="6" id="KW-0808">Transferase</keyword>
<keyword evidence="6" id="KW-0012">Acyltransferase</keyword>
<dbReference type="EC" id="2.3.1.180" evidence="6"/>
<dbReference type="PANTHER" id="PTHR43091">
    <property type="entry name" value="3-OXOACYL-[ACYL-CARRIER-PROTEIN] SYNTHASE"/>
    <property type="match status" value="1"/>
</dbReference>
<evidence type="ECO:0000256" key="5">
    <source>
        <dbReference type="ARBA" id="ARBA00023160"/>
    </source>
</evidence>